<comment type="caution">
    <text evidence="1">The sequence shown here is derived from an EMBL/GenBank/DDBJ whole genome shotgun (WGS) entry which is preliminary data.</text>
</comment>
<keyword evidence="2" id="KW-1185">Reference proteome</keyword>
<reference evidence="1 2" key="2">
    <citation type="journal article" date="2014" name="J. Gen. Appl. Microbiol.">
        <title>The early diverging ascomycetous budding yeast Saitoella complicata has three histone deacetylases belonging to the Clr6, Hos2, and Rpd3 lineages.</title>
        <authorList>
            <person name="Nishida H."/>
            <person name="Matsumoto T."/>
            <person name="Kondo S."/>
            <person name="Hamamoto M."/>
            <person name="Yoshikawa H."/>
        </authorList>
    </citation>
    <scope>NUCLEOTIDE SEQUENCE [LARGE SCALE GENOMIC DNA]</scope>
    <source>
        <strain evidence="1 2">NRRL Y-17804</strain>
    </source>
</reference>
<dbReference type="Proteomes" id="UP000033140">
    <property type="component" value="Unassembled WGS sequence"/>
</dbReference>
<organism evidence="1 2">
    <name type="scientific">Saitoella complicata (strain BCRC 22490 / CBS 7301 / JCM 7358 / NBRC 10748 / NRRL Y-17804)</name>
    <dbReference type="NCBI Taxonomy" id="698492"/>
    <lineage>
        <taxon>Eukaryota</taxon>
        <taxon>Fungi</taxon>
        <taxon>Dikarya</taxon>
        <taxon>Ascomycota</taxon>
        <taxon>Taphrinomycotina</taxon>
        <taxon>Taphrinomycotina incertae sedis</taxon>
        <taxon>Saitoella</taxon>
    </lineage>
</organism>
<sequence length="108" mass="12291">MKPPYLTVEAVWPRELEVGLGMVWGYSLEQHLLGRDLLLFYYWSTTGLSICNAFPAPCTRCSLPLRPKTSFAAVTEQRKCYQADYQSTFLLVLAVRSGRSGTFLIHRT</sequence>
<dbReference type="AlphaFoldDB" id="A0A0E9NQU0"/>
<gene>
    <name evidence="1" type="ORF">G7K_6124-t1</name>
</gene>
<proteinExistence type="predicted"/>
<evidence type="ECO:0000313" key="1">
    <source>
        <dbReference type="EMBL" id="GAO52036.1"/>
    </source>
</evidence>
<reference evidence="1 2" key="1">
    <citation type="journal article" date="2011" name="J. Gen. Appl. Microbiol.">
        <title>Draft genome sequencing of the enigmatic yeast Saitoella complicata.</title>
        <authorList>
            <person name="Nishida H."/>
            <person name="Hamamoto M."/>
            <person name="Sugiyama J."/>
        </authorList>
    </citation>
    <scope>NUCLEOTIDE SEQUENCE [LARGE SCALE GENOMIC DNA]</scope>
    <source>
        <strain evidence="1 2">NRRL Y-17804</strain>
    </source>
</reference>
<evidence type="ECO:0000313" key="2">
    <source>
        <dbReference type="Proteomes" id="UP000033140"/>
    </source>
</evidence>
<reference evidence="1 2" key="3">
    <citation type="journal article" date="2015" name="Genome Announc.">
        <title>Draft Genome Sequence of the Archiascomycetous Yeast Saitoella complicata.</title>
        <authorList>
            <person name="Yamauchi K."/>
            <person name="Kondo S."/>
            <person name="Hamamoto M."/>
            <person name="Takahashi Y."/>
            <person name="Ogura Y."/>
            <person name="Hayashi T."/>
            <person name="Nishida H."/>
        </authorList>
    </citation>
    <scope>NUCLEOTIDE SEQUENCE [LARGE SCALE GENOMIC DNA]</scope>
    <source>
        <strain evidence="1 2">NRRL Y-17804</strain>
    </source>
</reference>
<dbReference type="EMBL" id="BACD03000058">
    <property type="protein sequence ID" value="GAO52036.1"/>
    <property type="molecule type" value="Genomic_DNA"/>
</dbReference>
<accession>A0A0E9NQU0</accession>
<protein>
    <submittedName>
        <fullName evidence="1">Uncharacterized protein</fullName>
    </submittedName>
</protein>
<name>A0A0E9NQU0_SAICN</name>